<evidence type="ECO:0000313" key="2">
    <source>
        <dbReference type="Proteomes" id="UP000826195"/>
    </source>
</evidence>
<dbReference type="Proteomes" id="UP000826195">
    <property type="component" value="Unassembled WGS sequence"/>
</dbReference>
<evidence type="ECO:0000313" key="1">
    <source>
        <dbReference type="EMBL" id="KAH0540679.1"/>
    </source>
</evidence>
<sequence length="92" mass="10488">MQQRVPVPVIAERTVVQMLPNQWLSRLRSIPVSGVVYSYSIRSETRSHSIQFPRIKPSKGSNRLKFIAGAIPLALTVYPNLYSPPHSYLYPH</sequence>
<dbReference type="EMBL" id="JAHXZJ010002609">
    <property type="protein sequence ID" value="KAH0540679.1"/>
    <property type="molecule type" value="Genomic_DNA"/>
</dbReference>
<proteinExistence type="predicted"/>
<accession>A0AAV7I458</accession>
<keyword evidence="2" id="KW-1185">Reference proteome</keyword>
<gene>
    <name evidence="1" type="ORF">KQX54_019013</name>
</gene>
<organism evidence="1 2">
    <name type="scientific">Cotesia glomerata</name>
    <name type="common">Lepidopteran parasitic wasp</name>
    <name type="synonym">Apanteles glomeratus</name>
    <dbReference type="NCBI Taxonomy" id="32391"/>
    <lineage>
        <taxon>Eukaryota</taxon>
        <taxon>Metazoa</taxon>
        <taxon>Ecdysozoa</taxon>
        <taxon>Arthropoda</taxon>
        <taxon>Hexapoda</taxon>
        <taxon>Insecta</taxon>
        <taxon>Pterygota</taxon>
        <taxon>Neoptera</taxon>
        <taxon>Endopterygota</taxon>
        <taxon>Hymenoptera</taxon>
        <taxon>Apocrita</taxon>
        <taxon>Ichneumonoidea</taxon>
        <taxon>Braconidae</taxon>
        <taxon>Microgastrinae</taxon>
        <taxon>Cotesia</taxon>
    </lineage>
</organism>
<comment type="caution">
    <text evidence="1">The sequence shown here is derived from an EMBL/GenBank/DDBJ whole genome shotgun (WGS) entry which is preliminary data.</text>
</comment>
<reference evidence="1 2" key="1">
    <citation type="journal article" date="2021" name="J. Hered.">
        <title>A chromosome-level genome assembly of the parasitoid wasp, Cotesia glomerata (Hymenoptera: Braconidae).</title>
        <authorList>
            <person name="Pinto B.J."/>
            <person name="Weis J.J."/>
            <person name="Gamble T."/>
            <person name="Ode P.J."/>
            <person name="Paul R."/>
            <person name="Zaspel J.M."/>
        </authorList>
    </citation>
    <scope>NUCLEOTIDE SEQUENCE [LARGE SCALE GENOMIC DNA]</scope>
    <source>
        <strain evidence="1">CgM1</strain>
    </source>
</reference>
<dbReference type="AlphaFoldDB" id="A0AAV7I458"/>
<name>A0AAV7I458_COTGL</name>
<protein>
    <submittedName>
        <fullName evidence="1">Uncharacterized protein</fullName>
    </submittedName>
</protein>